<dbReference type="AlphaFoldDB" id="A0A937UR17"/>
<comment type="caution">
    <text evidence="1">The sequence shown here is derived from an EMBL/GenBank/DDBJ whole genome shotgun (WGS) entry which is preliminary data.</text>
</comment>
<evidence type="ECO:0000313" key="1">
    <source>
        <dbReference type="EMBL" id="MBL7630842.1"/>
    </source>
</evidence>
<dbReference type="Proteomes" id="UP000604475">
    <property type="component" value="Unassembled WGS sequence"/>
</dbReference>
<sequence length="104" mass="11735">MESEAPDEDYLYLYSREDRFADPSLDDGRKYIKQASVEKGCEHWRVNLGPAGTGSAGYELFVVVMDEAAKQHYVDGAPGDIWAMKDLNLVGNARWTFKIYLPGQ</sequence>
<dbReference type="RefSeq" id="WP_203000780.1">
    <property type="nucleotide sequence ID" value="NZ_JADWYU010000126.1"/>
</dbReference>
<organism evidence="1 2">
    <name type="scientific">Frankia nepalensis</name>
    <dbReference type="NCBI Taxonomy" id="1836974"/>
    <lineage>
        <taxon>Bacteria</taxon>
        <taxon>Bacillati</taxon>
        <taxon>Actinomycetota</taxon>
        <taxon>Actinomycetes</taxon>
        <taxon>Frankiales</taxon>
        <taxon>Frankiaceae</taxon>
        <taxon>Frankia</taxon>
    </lineage>
</organism>
<gene>
    <name evidence="1" type="ORF">I7412_27505</name>
</gene>
<name>A0A937UR17_9ACTN</name>
<dbReference type="EMBL" id="JAEACQ010000255">
    <property type="protein sequence ID" value="MBL7630842.1"/>
    <property type="molecule type" value="Genomic_DNA"/>
</dbReference>
<protein>
    <submittedName>
        <fullName evidence="1">Uncharacterized protein</fullName>
    </submittedName>
</protein>
<evidence type="ECO:0000313" key="2">
    <source>
        <dbReference type="Proteomes" id="UP000604475"/>
    </source>
</evidence>
<accession>A0A937UR17</accession>
<reference evidence="1" key="1">
    <citation type="submission" date="2020-12" db="EMBL/GenBank/DDBJ databases">
        <title>Genomic characterization of non-nitrogen-fixing Frankia strains.</title>
        <authorList>
            <person name="Carlos-Shanley C."/>
            <person name="Guerra T."/>
            <person name="Hahn D."/>
        </authorList>
    </citation>
    <scope>NUCLEOTIDE SEQUENCE</scope>
    <source>
        <strain evidence="1">CN6</strain>
    </source>
</reference>
<keyword evidence="2" id="KW-1185">Reference proteome</keyword>
<proteinExistence type="predicted"/>